<reference evidence="1" key="1">
    <citation type="journal article" date="2020" name="Stud. Mycol.">
        <title>101 Dothideomycetes genomes: a test case for predicting lifestyles and emergence of pathogens.</title>
        <authorList>
            <person name="Haridas S."/>
            <person name="Albert R."/>
            <person name="Binder M."/>
            <person name="Bloem J."/>
            <person name="Labutti K."/>
            <person name="Salamov A."/>
            <person name="Andreopoulos B."/>
            <person name="Baker S."/>
            <person name="Barry K."/>
            <person name="Bills G."/>
            <person name="Bluhm B."/>
            <person name="Cannon C."/>
            <person name="Castanera R."/>
            <person name="Culley D."/>
            <person name="Daum C."/>
            <person name="Ezra D."/>
            <person name="Gonzalez J."/>
            <person name="Henrissat B."/>
            <person name="Kuo A."/>
            <person name="Liang C."/>
            <person name="Lipzen A."/>
            <person name="Lutzoni F."/>
            <person name="Magnuson J."/>
            <person name="Mondo S."/>
            <person name="Nolan M."/>
            <person name="Ohm R."/>
            <person name="Pangilinan J."/>
            <person name="Park H.-J."/>
            <person name="Ramirez L."/>
            <person name="Alfaro M."/>
            <person name="Sun H."/>
            <person name="Tritt A."/>
            <person name="Yoshinaga Y."/>
            <person name="Zwiers L.-H."/>
            <person name="Turgeon B."/>
            <person name="Goodwin S."/>
            <person name="Spatafora J."/>
            <person name="Crous P."/>
            <person name="Grigoriev I."/>
        </authorList>
    </citation>
    <scope>NUCLEOTIDE SEQUENCE</scope>
    <source>
        <strain evidence="1">CBS 525.71</strain>
    </source>
</reference>
<organism evidence="1 2">
    <name type="scientific">Macroventuria anomochaeta</name>
    <dbReference type="NCBI Taxonomy" id="301207"/>
    <lineage>
        <taxon>Eukaryota</taxon>
        <taxon>Fungi</taxon>
        <taxon>Dikarya</taxon>
        <taxon>Ascomycota</taxon>
        <taxon>Pezizomycotina</taxon>
        <taxon>Dothideomycetes</taxon>
        <taxon>Pleosporomycetidae</taxon>
        <taxon>Pleosporales</taxon>
        <taxon>Pleosporineae</taxon>
        <taxon>Didymellaceae</taxon>
        <taxon>Macroventuria</taxon>
    </lineage>
</organism>
<gene>
    <name evidence="1" type="ORF">BU25DRAFT_424467</name>
</gene>
<sequence length="415" mass="45740">MPAVTDRIRSCCDQCAHSKIKCDSKRPICLNCRRRDRSCTYSYVRQSGRPRRIRPAQGDEIANHEALERVEEDGRPIKAGQYGASSTTAAPSSSPALAVDPALPNPAQTGLSMGIGNTLHHQTREDTFMSIEQSPPTVDQSAPLSSPSTDSSQLEQGLQNLLDDSKISSIVDGMMNLPLRDRRLSCVTESHDQCFHATAYDASDEDQLCRCPTILNKLYLIVMDPKLSQPTRVLPFDLILFIEQALQDAVEQIKHCKACGSSTLSSENGITLCVVANWIANSIQNALESEIDMSRKPSHSFWSSSERHTIEMGAMREQNHCNATKSNAVPPSLDVRNTLWIGMWRASSEAWKLLALIAKRMVRCLMAAGYYHISVRSGGDIATSAGARSRVSKQAYIIGILFKGRRIQSMEVNSG</sequence>
<protein>
    <submittedName>
        <fullName evidence="1">Uncharacterized protein</fullName>
    </submittedName>
</protein>
<evidence type="ECO:0000313" key="1">
    <source>
        <dbReference type="EMBL" id="KAF2624088.1"/>
    </source>
</evidence>
<comment type="caution">
    <text evidence="1">The sequence shown here is derived from an EMBL/GenBank/DDBJ whole genome shotgun (WGS) entry which is preliminary data.</text>
</comment>
<dbReference type="EMBL" id="MU006733">
    <property type="protein sequence ID" value="KAF2624088.1"/>
    <property type="molecule type" value="Genomic_DNA"/>
</dbReference>
<accession>A0ACB6RQS9</accession>
<evidence type="ECO:0000313" key="2">
    <source>
        <dbReference type="Proteomes" id="UP000799754"/>
    </source>
</evidence>
<keyword evidence="2" id="KW-1185">Reference proteome</keyword>
<proteinExistence type="predicted"/>
<name>A0ACB6RQS9_9PLEO</name>
<dbReference type="Proteomes" id="UP000799754">
    <property type="component" value="Unassembled WGS sequence"/>
</dbReference>